<dbReference type="AlphaFoldDB" id="A0A7I8ISN1"/>
<feature type="domain" description="PB1" evidence="1">
    <location>
        <begin position="19"/>
        <end position="102"/>
    </location>
</feature>
<dbReference type="InterPro" id="IPR000270">
    <property type="entry name" value="PB1_dom"/>
</dbReference>
<dbReference type="Gene3D" id="3.10.20.90">
    <property type="entry name" value="Phosphatidylinositol 3-kinase Catalytic Subunit, Chain A, domain 1"/>
    <property type="match status" value="1"/>
</dbReference>
<accession>A0A7I8ISN1</accession>
<protein>
    <recommendedName>
        <fullName evidence="1">PB1 domain-containing protein</fullName>
    </recommendedName>
</protein>
<evidence type="ECO:0000313" key="3">
    <source>
        <dbReference type="Proteomes" id="UP001189122"/>
    </source>
</evidence>
<gene>
    <name evidence="2" type="ORF">SI7747_06007224</name>
</gene>
<dbReference type="Proteomes" id="UP001189122">
    <property type="component" value="Unassembled WGS sequence"/>
</dbReference>
<sequence>MVQVGIVAICQFGGKFVSNNDGSMSYGGGDAHAIDLNPDLTLDDFKSEITSLFDIDMSTMSIKYFLPNNRQTLITISSDRDLQRMIDFHGSSTTVDVYILDKANSSFSIQDKWQPFNCFRYLNKYPWSQCQTSETMIRGTPSFPSLMHTDDDGQGKVVAIENVGTRSDLSSRFSIQNGIVEFSTKRH</sequence>
<dbReference type="SMART" id="SM00666">
    <property type="entry name" value="PB1"/>
    <property type="match status" value="1"/>
</dbReference>
<organism evidence="2">
    <name type="scientific">Spirodela intermedia</name>
    <name type="common">Intermediate duckweed</name>
    <dbReference type="NCBI Taxonomy" id="51605"/>
    <lineage>
        <taxon>Eukaryota</taxon>
        <taxon>Viridiplantae</taxon>
        <taxon>Streptophyta</taxon>
        <taxon>Embryophyta</taxon>
        <taxon>Tracheophyta</taxon>
        <taxon>Spermatophyta</taxon>
        <taxon>Magnoliopsida</taxon>
        <taxon>Liliopsida</taxon>
        <taxon>Araceae</taxon>
        <taxon>Lemnoideae</taxon>
        <taxon>Spirodela</taxon>
    </lineage>
</organism>
<evidence type="ECO:0000313" key="2">
    <source>
        <dbReference type="EMBL" id="CAA2621109.1"/>
    </source>
</evidence>
<evidence type="ECO:0000259" key="1">
    <source>
        <dbReference type="SMART" id="SM00666"/>
    </source>
</evidence>
<name>A0A7I8ISN1_SPIIN</name>
<dbReference type="EMBL" id="LR743593">
    <property type="protein sequence ID" value="CAA2621109.1"/>
    <property type="molecule type" value="Genomic_DNA"/>
</dbReference>
<proteinExistence type="predicted"/>
<keyword evidence="3" id="KW-1185">Reference proteome</keyword>
<dbReference type="EMBL" id="CACRZD030000006">
    <property type="protein sequence ID" value="CAA6660821.1"/>
    <property type="molecule type" value="Genomic_DNA"/>
</dbReference>
<dbReference type="Pfam" id="PF00564">
    <property type="entry name" value="PB1"/>
    <property type="match status" value="1"/>
</dbReference>
<reference evidence="2 3" key="1">
    <citation type="submission" date="2019-12" db="EMBL/GenBank/DDBJ databases">
        <authorList>
            <person name="Scholz U."/>
            <person name="Mascher M."/>
            <person name="Fiebig A."/>
        </authorList>
    </citation>
    <scope>NUCLEOTIDE SEQUENCE</scope>
</reference>
<dbReference type="SUPFAM" id="SSF54277">
    <property type="entry name" value="CAD &amp; PB1 domains"/>
    <property type="match status" value="1"/>
</dbReference>